<dbReference type="InterPro" id="IPR018094">
    <property type="entry name" value="Thymidylate_kinase"/>
</dbReference>
<dbReference type="SUPFAM" id="SSF52540">
    <property type="entry name" value="P-loop containing nucleoside triphosphate hydrolases"/>
    <property type="match status" value="1"/>
</dbReference>
<feature type="region of interest" description="Disordered" evidence="10">
    <location>
        <begin position="210"/>
        <end position="236"/>
    </location>
</feature>
<evidence type="ECO:0000313" key="11">
    <source>
        <dbReference type="EMBL" id="CAH1781094.1"/>
    </source>
</evidence>
<dbReference type="NCBIfam" id="TIGR00041">
    <property type="entry name" value="DTMP_kinase"/>
    <property type="match status" value="1"/>
</dbReference>
<keyword evidence="12" id="KW-1185">Reference proteome</keyword>
<gene>
    <name evidence="11" type="ORF">OFUS_LOCUS7710</name>
</gene>
<keyword evidence="8" id="KW-0418">Kinase</keyword>
<dbReference type="GO" id="GO:0005524">
    <property type="term" value="F:ATP binding"/>
    <property type="evidence" value="ECO:0007669"/>
    <property type="project" value="UniProtKB-KW"/>
</dbReference>
<dbReference type="GO" id="GO:0006235">
    <property type="term" value="P:dTTP biosynthetic process"/>
    <property type="evidence" value="ECO:0007669"/>
    <property type="project" value="TreeGrafter"/>
</dbReference>
<comment type="caution">
    <text evidence="11">The sequence shown here is derived from an EMBL/GenBank/DDBJ whole genome shotgun (WGS) entry which is preliminary data.</text>
</comment>
<evidence type="ECO:0000256" key="1">
    <source>
        <dbReference type="ARBA" id="ARBA00004992"/>
    </source>
</evidence>
<keyword evidence="6" id="KW-0545">Nucleotide biosynthesis</keyword>
<dbReference type="EC" id="2.7.4.9" evidence="3"/>
<dbReference type="HAMAP" id="MF_00165">
    <property type="entry name" value="Thymidylate_kinase"/>
    <property type="match status" value="1"/>
</dbReference>
<protein>
    <recommendedName>
        <fullName evidence="4">Thymidylate kinase</fullName>
        <ecNumber evidence="3">2.7.4.9</ecNumber>
    </recommendedName>
</protein>
<evidence type="ECO:0000256" key="10">
    <source>
        <dbReference type="SAM" id="MobiDB-lite"/>
    </source>
</evidence>
<evidence type="ECO:0000256" key="2">
    <source>
        <dbReference type="ARBA" id="ARBA00009776"/>
    </source>
</evidence>
<dbReference type="InterPro" id="IPR027417">
    <property type="entry name" value="P-loop_NTPase"/>
</dbReference>
<dbReference type="GO" id="GO:0005829">
    <property type="term" value="C:cytosol"/>
    <property type="evidence" value="ECO:0007669"/>
    <property type="project" value="TreeGrafter"/>
</dbReference>
<feature type="compositionally biased region" description="Acidic residues" evidence="10">
    <location>
        <begin position="226"/>
        <end position="236"/>
    </location>
</feature>
<comment type="similarity">
    <text evidence="2">Belongs to the thymidylate kinase family.</text>
</comment>
<sequence>MLHKMTRGALIVFEGCDRCGKTTQCKKLVDALNRDGGKAEFMRFPERSTAIGQTISGYLEKKSELEDHAVHLLFSANRWELVPKMLRLLNSGTTLIVDRYAYSGVAFTGAKPGFDLQWCKQPDVGLPKPDQVLYLTLSPEEASKRAAFGTERYENTEFQERVAKNFEILKEHDWKIVNAGKSIEDLHGEIKSIVTQTVESSKDKPILKLWSNPSEYPNKKRPLEEVTNEEGENVPV</sequence>
<evidence type="ECO:0000313" key="12">
    <source>
        <dbReference type="Proteomes" id="UP000749559"/>
    </source>
</evidence>
<dbReference type="GO" id="GO:0006227">
    <property type="term" value="P:dUDP biosynthetic process"/>
    <property type="evidence" value="ECO:0007669"/>
    <property type="project" value="TreeGrafter"/>
</dbReference>
<dbReference type="OrthoDB" id="425602at2759"/>
<organism evidence="11 12">
    <name type="scientific">Owenia fusiformis</name>
    <name type="common">Polychaete worm</name>
    <dbReference type="NCBI Taxonomy" id="6347"/>
    <lineage>
        <taxon>Eukaryota</taxon>
        <taxon>Metazoa</taxon>
        <taxon>Spiralia</taxon>
        <taxon>Lophotrochozoa</taxon>
        <taxon>Annelida</taxon>
        <taxon>Polychaeta</taxon>
        <taxon>Sedentaria</taxon>
        <taxon>Canalipalpata</taxon>
        <taxon>Sabellida</taxon>
        <taxon>Oweniida</taxon>
        <taxon>Oweniidae</taxon>
        <taxon>Owenia</taxon>
    </lineage>
</organism>
<proteinExistence type="inferred from homology"/>
<evidence type="ECO:0000256" key="9">
    <source>
        <dbReference type="ARBA" id="ARBA00022840"/>
    </source>
</evidence>
<dbReference type="EMBL" id="CAIIXF020000004">
    <property type="protein sequence ID" value="CAH1781094.1"/>
    <property type="molecule type" value="Genomic_DNA"/>
</dbReference>
<dbReference type="PROSITE" id="PS01331">
    <property type="entry name" value="THYMIDYLATE_KINASE"/>
    <property type="match status" value="1"/>
</dbReference>
<dbReference type="PANTHER" id="PTHR10344:SF1">
    <property type="entry name" value="THYMIDYLATE KINASE"/>
    <property type="match status" value="1"/>
</dbReference>
<evidence type="ECO:0000256" key="5">
    <source>
        <dbReference type="ARBA" id="ARBA00022679"/>
    </source>
</evidence>
<accession>A0A8J1UG58</accession>
<dbReference type="CDD" id="cd01672">
    <property type="entry name" value="TMPK"/>
    <property type="match status" value="1"/>
</dbReference>
<evidence type="ECO:0000256" key="4">
    <source>
        <dbReference type="ARBA" id="ARBA00017144"/>
    </source>
</evidence>
<comment type="pathway">
    <text evidence="1">Pyrimidine metabolism; dTTP biosynthesis.</text>
</comment>
<dbReference type="FunFam" id="3.40.50.300:FF:000679">
    <property type="entry name" value="Thymidylate kinase"/>
    <property type="match status" value="1"/>
</dbReference>
<dbReference type="Pfam" id="PF02223">
    <property type="entry name" value="Thymidylate_kin"/>
    <property type="match status" value="1"/>
</dbReference>
<keyword evidence="7" id="KW-0547">Nucleotide-binding</keyword>
<dbReference type="GO" id="GO:0005739">
    <property type="term" value="C:mitochondrion"/>
    <property type="evidence" value="ECO:0007669"/>
    <property type="project" value="TreeGrafter"/>
</dbReference>
<keyword evidence="5" id="KW-0808">Transferase</keyword>
<dbReference type="PANTHER" id="PTHR10344">
    <property type="entry name" value="THYMIDYLATE KINASE"/>
    <property type="match status" value="1"/>
</dbReference>
<name>A0A8J1UG58_OWEFU</name>
<dbReference type="Gene3D" id="3.40.50.300">
    <property type="entry name" value="P-loop containing nucleotide triphosphate hydrolases"/>
    <property type="match status" value="1"/>
</dbReference>
<dbReference type="GO" id="GO:0005634">
    <property type="term" value="C:nucleus"/>
    <property type="evidence" value="ECO:0007669"/>
    <property type="project" value="TreeGrafter"/>
</dbReference>
<keyword evidence="9" id="KW-0067">ATP-binding</keyword>
<dbReference type="InterPro" id="IPR018095">
    <property type="entry name" value="Thymidylate_kin_CS"/>
</dbReference>
<evidence type="ECO:0000256" key="7">
    <source>
        <dbReference type="ARBA" id="ARBA00022741"/>
    </source>
</evidence>
<dbReference type="AlphaFoldDB" id="A0A8J1UG58"/>
<evidence type="ECO:0000256" key="8">
    <source>
        <dbReference type="ARBA" id="ARBA00022777"/>
    </source>
</evidence>
<dbReference type="Proteomes" id="UP000749559">
    <property type="component" value="Unassembled WGS sequence"/>
</dbReference>
<dbReference type="InterPro" id="IPR039430">
    <property type="entry name" value="Thymidylate_kin-like_dom"/>
</dbReference>
<dbReference type="GO" id="GO:0006233">
    <property type="term" value="P:dTDP biosynthetic process"/>
    <property type="evidence" value="ECO:0007669"/>
    <property type="project" value="InterPro"/>
</dbReference>
<dbReference type="GO" id="GO:0004550">
    <property type="term" value="F:nucleoside diphosphate kinase activity"/>
    <property type="evidence" value="ECO:0007669"/>
    <property type="project" value="TreeGrafter"/>
</dbReference>
<reference evidence="11" key="1">
    <citation type="submission" date="2022-03" db="EMBL/GenBank/DDBJ databases">
        <authorList>
            <person name="Martin C."/>
        </authorList>
    </citation>
    <scope>NUCLEOTIDE SEQUENCE</scope>
</reference>
<evidence type="ECO:0000256" key="3">
    <source>
        <dbReference type="ARBA" id="ARBA00012980"/>
    </source>
</evidence>
<dbReference type="GO" id="GO:0004798">
    <property type="term" value="F:dTMP kinase activity"/>
    <property type="evidence" value="ECO:0007669"/>
    <property type="project" value="UniProtKB-EC"/>
</dbReference>
<evidence type="ECO:0000256" key="6">
    <source>
        <dbReference type="ARBA" id="ARBA00022727"/>
    </source>
</evidence>